<keyword evidence="2" id="KW-0328">Glycosyltransferase</keyword>
<evidence type="ECO:0000256" key="7">
    <source>
        <dbReference type="SAM" id="MobiDB-lite"/>
    </source>
</evidence>
<proteinExistence type="inferred from homology"/>
<dbReference type="EMBL" id="JBBPBM010000028">
    <property type="protein sequence ID" value="KAK8537337.1"/>
    <property type="molecule type" value="Genomic_DNA"/>
</dbReference>
<dbReference type="PIRSF" id="PIRSF009360">
    <property type="entry name" value="UCP009360"/>
    <property type="match status" value="1"/>
</dbReference>
<dbReference type="Pfam" id="PF10250">
    <property type="entry name" value="O-FucT"/>
    <property type="match status" value="1"/>
</dbReference>
<keyword evidence="3" id="KW-0808">Transferase</keyword>
<keyword evidence="8" id="KW-0812">Transmembrane</keyword>
<evidence type="ECO:0000256" key="4">
    <source>
        <dbReference type="ARBA" id="ARBA00023253"/>
    </source>
</evidence>
<evidence type="ECO:0000256" key="6">
    <source>
        <dbReference type="ARBA" id="ARBA00030350"/>
    </source>
</evidence>
<gene>
    <name evidence="9" type="ORF">V6N12_043503</name>
</gene>
<evidence type="ECO:0000256" key="1">
    <source>
        <dbReference type="ARBA" id="ARBA00007737"/>
    </source>
</evidence>
<sequence length="561" mass="63930">MHAKIRISSSGRSTPSPPASPLRSPRYRHGRKSVRFSPFQPGRTIAHRIAWLLLSVLLRRQGIFLFAPLIYISGMLLFMGTIPFDAVPVVRHRLAPGSVYRSPQVYEKLKLEMTEDTSSADAILTIWKNSYKGEEWKPCVNKSSEDLPESNGYIYVEANGGLNQQRTSICNAVAVAGYLNATLLIPNFHFHSIWQDPSKFKDIYDEDYFVNALKNDVRVVDKIPEYIMERFDHNLTNVYNFRIKAWSSIQYYRDVVLPKLLEEKIIRISPFANRLSFDAPPAVQRLRCLANYEALRFSSPILSLGETLVARMKKLSANTGGKYVSVHLRFEEDMVAFSCCVFDGGEQEKEDMKNARERGWKGKFTKPGRVIRPGAIRIDGKCPLTPLEVGLMLRGMGFGNNTYIFLASGKIYNAERTMAPLLEMFPNLQTKEMLASEEELSPYKNFSSRMAAIDYTVCLHSEVFVTTQGGNFPHFLMGHRRYLFGGHSKTIRPDKRKLALLFDNPNIGWKNFKREMLGMRSHSDSKGFELKRPVDSIYTFPCPDCMCHTNQSENSRSSSAM</sequence>
<comment type="similarity">
    <text evidence="1">Belongs to the glycosyltransferase GT106 family.</text>
</comment>
<accession>A0ABR2DFK6</accession>
<evidence type="ECO:0000313" key="9">
    <source>
        <dbReference type="EMBL" id="KAK8537337.1"/>
    </source>
</evidence>
<feature type="transmembrane region" description="Helical" evidence="8">
    <location>
        <begin position="63"/>
        <end position="84"/>
    </location>
</feature>
<keyword evidence="5" id="KW-0119">Carbohydrate metabolism</keyword>
<evidence type="ECO:0000256" key="8">
    <source>
        <dbReference type="SAM" id="Phobius"/>
    </source>
</evidence>
<dbReference type="PANTHER" id="PTHR31288:SF10">
    <property type="entry name" value="PROTEIN ESMERALDA 1"/>
    <property type="match status" value="1"/>
</dbReference>
<dbReference type="InterPro" id="IPR019378">
    <property type="entry name" value="GDP-Fuc_O-FucTrfase"/>
</dbReference>
<keyword evidence="10" id="KW-1185">Reference proteome</keyword>
<evidence type="ECO:0000313" key="10">
    <source>
        <dbReference type="Proteomes" id="UP001472677"/>
    </source>
</evidence>
<keyword evidence="4" id="KW-0294">Fucose metabolism</keyword>
<keyword evidence="8" id="KW-1133">Transmembrane helix</keyword>
<feature type="region of interest" description="Disordered" evidence="7">
    <location>
        <begin position="1"/>
        <end position="27"/>
    </location>
</feature>
<evidence type="ECO:0000256" key="5">
    <source>
        <dbReference type="ARBA" id="ARBA00023277"/>
    </source>
</evidence>
<dbReference type="PANTHER" id="PTHR31288">
    <property type="entry name" value="O-FUCOSYLTRANSFERASE FAMILY PROTEIN"/>
    <property type="match status" value="1"/>
</dbReference>
<protein>
    <recommendedName>
        <fullName evidence="6">O-fucosyltransferase family protein</fullName>
    </recommendedName>
</protein>
<reference evidence="9 10" key="1">
    <citation type="journal article" date="2024" name="G3 (Bethesda)">
        <title>Genome assembly of Hibiscus sabdariffa L. provides insights into metabolisms of medicinal natural products.</title>
        <authorList>
            <person name="Kim T."/>
        </authorList>
    </citation>
    <scope>NUCLEOTIDE SEQUENCE [LARGE SCALE GENOMIC DNA]</scope>
    <source>
        <strain evidence="9">TK-2024</strain>
        <tissue evidence="9">Old leaves</tissue>
    </source>
</reference>
<dbReference type="CDD" id="cd11299">
    <property type="entry name" value="O-FucT_plant"/>
    <property type="match status" value="1"/>
</dbReference>
<dbReference type="InterPro" id="IPR024709">
    <property type="entry name" value="FucosylTrfase_pln"/>
</dbReference>
<comment type="caution">
    <text evidence="9">The sequence shown here is derived from an EMBL/GenBank/DDBJ whole genome shotgun (WGS) entry which is preliminary data.</text>
</comment>
<keyword evidence="8" id="KW-0472">Membrane</keyword>
<name>A0ABR2DFK6_9ROSI</name>
<dbReference type="Proteomes" id="UP001472677">
    <property type="component" value="Unassembled WGS sequence"/>
</dbReference>
<evidence type="ECO:0000256" key="2">
    <source>
        <dbReference type="ARBA" id="ARBA00022676"/>
    </source>
</evidence>
<evidence type="ECO:0000256" key="3">
    <source>
        <dbReference type="ARBA" id="ARBA00022679"/>
    </source>
</evidence>
<organism evidence="9 10">
    <name type="scientific">Hibiscus sabdariffa</name>
    <name type="common">roselle</name>
    <dbReference type="NCBI Taxonomy" id="183260"/>
    <lineage>
        <taxon>Eukaryota</taxon>
        <taxon>Viridiplantae</taxon>
        <taxon>Streptophyta</taxon>
        <taxon>Embryophyta</taxon>
        <taxon>Tracheophyta</taxon>
        <taxon>Spermatophyta</taxon>
        <taxon>Magnoliopsida</taxon>
        <taxon>eudicotyledons</taxon>
        <taxon>Gunneridae</taxon>
        <taxon>Pentapetalae</taxon>
        <taxon>rosids</taxon>
        <taxon>malvids</taxon>
        <taxon>Malvales</taxon>
        <taxon>Malvaceae</taxon>
        <taxon>Malvoideae</taxon>
        <taxon>Hibiscus</taxon>
    </lineage>
</organism>